<dbReference type="InterPro" id="IPR008963">
    <property type="entry name" value="Purple_acid_Pase-like_N"/>
</dbReference>
<dbReference type="InterPro" id="IPR015914">
    <property type="entry name" value="PAPs_N"/>
</dbReference>
<evidence type="ECO:0000256" key="1">
    <source>
        <dbReference type="ARBA" id="ARBA00022729"/>
    </source>
</evidence>
<accession>A0A1B1AT23</accession>
<dbReference type="Gene3D" id="2.60.40.380">
    <property type="entry name" value="Purple acid phosphatase-like, N-terminal"/>
    <property type="match status" value="1"/>
</dbReference>
<proteinExistence type="predicted"/>
<dbReference type="EMBL" id="CP016279">
    <property type="protein sequence ID" value="ANP49672.1"/>
    <property type="molecule type" value="Genomic_DNA"/>
</dbReference>
<reference evidence="5 7" key="1">
    <citation type="submission" date="2016-06" db="EMBL/GenBank/DDBJ databases">
        <title>Complete genome sequence of Streptomyces griseochromogenes ATCC 14511, the Blasticidin S producer.</title>
        <authorList>
            <person name="Wu L."/>
        </authorList>
    </citation>
    <scope>NUCLEOTIDE SEQUENCE [LARGE SCALE GENOMIC DNA]</scope>
    <source>
        <strain evidence="5 7">ATCC 14511</strain>
    </source>
</reference>
<evidence type="ECO:0000313" key="5">
    <source>
        <dbReference type="EMBL" id="ANP49672.1"/>
    </source>
</evidence>
<dbReference type="Proteomes" id="UP001519309">
    <property type="component" value="Unassembled WGS sequence"/>
</dbReference>
<dbReference type="Gene3D" id="3.60.21.10">
    <property type="match status" value="1"/>
</dbReference>
<sequence length="528" mass="57513">MAAFSGGTPPEPPVPDVGIPRPLAERMSMAEQYEYLRTRLMRRRTLVTAGAVAGGLLTGCSGRSGATGRPARAASRVSGSVVRPFGRHLAFGADPKTRMRVSWQVPFAVRRPYVRVGLRPDDLGRRVEAEVRELHTPGVQGVRPAVEQYYVHAALDGLRPGTTYYYGVGHEGWDPSAPAHRSAIAAFRTAPASTERFVFTAFGDQGVGQAASANDHLVLRQDPAFHLHAGDICYADVNGTGQTSDGYDPTFWDRFLKQNEPVARSVPWMVTTGNHDMEAWYSPDGYGGQLARFSLPDNGFDPHGTPGAYSFVYGNTGFVALDANDVSYEIPVNLGLSGGRQTKWLDARLGELRATPGVDFVVVFFHHCAYSTSQHASDGGVRAEWLPLFARHRVDLVINGHNHVYERTDAIKDGQVGREVPVGGSTDPARDGIVYVTAGGGGRDLYSFPSGVKDSYEGHVTRHDAVETFHWTKDKERAPETAQWSRVRYTGFSLLAVEARPGPSPRLTVSALAGDGRRIDHFEVRRGG</sequence>
<dbReference type="EMBL" id="JAGGLP010000009">
    <property type="protein sequence ID" value="MBP2051864.1"/>
    <property type="molecule type" value="Genomic_DNA"/>
</dbReference>
<evidence type="ECO:0000259" key="3">
    <source>
        <dbReference type="Pfam" id="PF00149"/>
    </source>
</evidence>
<dbReference type="InterPro" id="IPR004843">
    <property type="entry name" value="Calcineurin-like_PHP"/>
</dbReference>
<gene>
    <name evidence="5" type="ORF">AVL59_08660</name>
    <name evidence="6" type="ORF">J2Z21_004841</name>
</gene>
<protein>
    <submittedName>
        <fullName evidence="5">Phosphoesterase</fullName>
    </submittedName>
</protein>
<dbReference type="GO" id="GO:0003993">
    <property type="term" value="F:acid phosphatase activity"/>
    <property type="evidence" value="ECO:0007669"/>
    <property type="project" value="InterPro"/>
</dbReference>
<feature type="domain" description="Calcineurin-like phosphoesterase" evidence="3">
    <location>
        <begin position="207"/>
        <end position="405"/>
    </location>
</feature>
<dbReference type="KEGG" id="sgs:AVL59_08660"/>
<name>A0A1B1AT23_9ACTN</name>
<keyword evidence="1" id="KW-0732">Signal</keyword>
<dbReference type="InterPro" id="IPR039331">
    <property type="entry name" value="PAPs-like"/>
</dbReference>
<dbReference type="AlphaFoldDB" id="A0A1B1AT23"/>
<evidence type="ECO:0000313" key="6">
    <source>
        <dbReference type="EMBL" id="MBP2051864.1"/>
    </source>
</evidence>
<dbReference type="OrthoDB" id="9804511at2"/>
<evidence type="ECO:0000259" key="4">
    <source>
        <dbReference type="Pfam" id="PF16656"/>
    </source>
</evidence>
<reference evidence="6 8" key="2">
    <citation type="submission" date="2021-03" db="EMBL/GenBank/DDBJ databases">
        <title>Genomic Encyclopedia of Type Strains, Phase IV (KMG-IV): sequencing the most valuable type-strain genomes for metagenomic binning, comparative biology and taxonomic classification.</title>
        <authorList>
            <person name="Goeker M."/>
        </authorList>
    </citation>
    <scope>NUCLEOTIDE SEQUENCE [LARGE SCALE GENOMIC DNA]</scope>
    <source>
        <strain evidence="6 8">DSM 40499</strain>
    </source>
</reference>
<keyword evidence="8" id="KW-1185">Reference proteome</keyword>
<dbReference type="InterPro" id="IPR029052">
    <property type="entry name" value="Metallo-depent_PP-like"/>
</dbReference>
<feature type="domain" description="Purple acid phosphatase N-terminal" evidence="4">
    <location>
        <begin position="84"/>
        <end position="180"/>
    </location>
</feature>
<evidence type="ECO:0000313" key="8">
    <source>
        <dbReference type="Proteomes" id="UP001519309"/>
    </source>
</evidence>
<dbReference type="Proteomes" id="UP000092659">
    <property type="component" value="Chromosome"/>
</dbReference>
<organism evidence="5 7">
    <name type="scientific">Streptomyces griseochromogenes</name>
    <dbReference type="NCBI Taxonomy" id="68214"/>
    <lineage>
        <taxon>Bacteria</taxon>
        <taxon>Bacillati</taxon>
        <taxon>Actinomycetota</taxon>
        <taxon>Actinomycetes</taxon>
        <taxon>Kitasatosporales</taxon>
        <taxon>Streptomycetaceae</taxon>
        <taxon>Streptomyces</taxon>
    </lineage>
</organism>
<dbReference type="PANTHER" id="PTHR22953">
    <property type="entry name" value="ACID PHOSPHATASE RELATED"/>
    <property type="match status" value="1"/>
</dbReference>
<dbReference type="PANTHER" id="PTHR22953:SF153">
    <property type="entry name" value="PURPLE ACID PHOSPHATASE"/>
    <property type="match status" value="1"/>
</dbReference>
<dbReference type="STRING" id="68214.AVL59_08660"/>
<feature type="region of interest" description="Disordered" evidence="2">
    <location>
        <begin position="1"/>
        <end position="20"/>
    </location>
</feature>
<dbReference type="RefSeq" id="WP_067301171.1">
    <property type="nucleotide sequence ID" value="NZ_CP016279.1"/>
</dbReference>
<dbReference type="Pfam" id="PF00149">
    <property type="entry name" value="Metallophos"/>
    <property type="match status" value="1"/>
</dbReference>
<evidence type="ECO:0000313" key="7">
    <source>
        <dbReference type="Proteomes" id="UP000092659"/>
    </source>
</evidence>
<dbReference type="SUPFAM" id="SSF56300">
    <property type="entry name" value="Metallo-dependent phosphatases"/>
    <property type="match status" value="1"/>
</dbReference>
<dbReference type="SUPFAM" id="SSF49363">
    <property type="entry name" value="Purple acid phosphatase, N-terminal domain"/>
    <property type="match status" value="1"/>
</dbReference>
<dbReference type="GO" id="GO:0046872">
    <property type="term" value="F:metal ion binding"/>
    <property type="evidence" value="ECO:0007669"/>
    <property type="project" value="InterPro"/>
</dbReference>
<dbReference type="Pfam" id="PF16656">
    <property type="entry name" value="Pur_ac_phosph_N"/>
    <property type="match status" value="1"/>
</dbReference>
<evidence type="ECO:0000256" key="2">
    <source>
        <dbReference type="SAM" id="MobiDB-lite"/>
    </source>
</evidence>